<evidence type="ECO:0000313" key="2">
    <source>
        <dbReference type="Proteomes" id="UP000565455"/>
    </source>
</evidence>
<dbReference type="Proteomes" id="UP000565455">
    <property type="component" value="Unassembled WGS sequence"/>
</dbReference>
<dbReference type="GeneID" id="96604960"/>
<comment type="caution">
    <text evidence="1">The sequence shown here is derived from an EMBL/GenBank/DDBJ whole genome shotgun (WGS) entry which is preliminary data.</text>
</comment>
<dbReference type="RefSeq" id="WP_182592388.1">
    <property type="nucleotide sequence ID" value="NZ_JACJIM010000005.1"/>
</dbReference>
<name>A0ABR6DCS0_9HYPH</name>
<keyword evidence="2" id="KW-1185">Reference proteome</keyword>
<protein>
    <recommendedName>
        <fullName evidence="3">Tip attachment protein J domain-containing protein</fullName>
    </recommendedName>
</protein>
<organism evidence="1 2">
    <name type="scientific">Methylobacterium fujisawaense</name>
    <dbReference type="NCBI Taxonomy" id="107400"/>
    <lineage>
        <taxon>Bacteria</taxon>
        <taxon>Pseudomonadati</taxon>
        <taxon>Pseudomonadota</taxon>
        <taxon>Alphaproteobacteria</taxon>
        <taxon>Hyphomicrobiales</taxon>
        <taxon>Methylobacteriaceae</taxon>
        <taxon>Methylobacterium</taxon>
    </lineage>
</organism>
<evidence type="ECO:0008006" key="3">
    <source>
        <dbReference type="Google" id="ProtNLM"/>
    </source>
</evidence>
<gene>
    <name evidence="1" type="ORF">GGQ91_003286</name>
</gene>
<dbReference type="EMBL" id="JACJIM010000005">
    <property type="protein sequence ID" value="MBA9063885.1"/>
    <property type="molecule type" value="Genomic_DNA"/>
</dbReference>
<evidence type="ECO:0000313" key="1">
    <source>
        <dbReference type="EMBL" id="MBA9063885.1"/>
    </source>
</evidence>
<accession>A0ABR6DCS0</accession>
<reference evidence="1 2" key="1">
    <citation type="submission" date="2020-08" db="EMBL/GenBank/DDBJ databases">
        <title>Genomic Encyclopedia of Type Strains, Phase IV (KMG-IV): sequencing the most valuable type-strain genomes for metagenomic binning, comparative biology and taxonomic classification.</title>
        <authorList>
            <person name="Goeker M."/>
        </authorList>
    </citation>
    <scope>NUCLEOTIDE SEQUENCE [LARGE SCALE GENOMIC DNA]</scope>
    <source>
        <strain evidence="1 2">DSM 5686</strain>
    </source>
</reference>
<sequence length="698" mass="70972">MALPKPSLGATPAANVARIGDAFDLLDGLVAALADEQAARVAGLAAEGRARDGAIAAAVAAAMAAEGQLRQAAVVAEGRARGDAIAREQQDRTAAVVAEGRARAASDTALGALIERYRADGVADTARVGEAGWAFAFAATVAELQGDGSALPALPATLRAFGDNGAVARLTGPGLVATRRRVAIEPGRVYRARWVVQRRADAADPANDAIRLGIAWFDQAGNRLPDGAGSSFTAVADLKGTTVASGRVERQTTLGRQAGAGTLVVAPRAARYARPFVRVFGPDPVTDIEVLQLDDVSNASVFAPLAADALARLTALESGHLAVRVAALESAVQTPLCLTFASRGDAAAATIPAQVTTLALRGRMQAGDGRGGDYLRVATPPPAGQGFRSRDGAYWASVRPLDLALGGQPSVADPGPAWSGYRRLHDTFRVAVNDYPADAQFGSNLYGVTEAVVGAVEVPAASDAGNHSVGVAGYARTSSSSQGGVGLFGGAFAGANGQPPGAASIWGANTLVSNCAHHVDPWGFTNVIAYGIELDFNIRRQKDGSDVNVPVRGLYFIGDSDTNGLAICTVIEVDQIGINRGIPWKTVLVTNDGAAQVALDIGATARTPNAGSQPINLRAIGPGGAGRAGLIQLSPLGDLVLSPHRGSGVNVVDTAGSVALQAAAGLFKVNADGSGARPVTYGAPDSAGAGYRALRVPN</sequence>
<proteinExistence type="predicted"/>